<keyword evidence="3" id="KW-1185">Reference proteome</keyword>
<dbReference type="EMBL" id="MG922974">
    <property type="protein sequence ID" value="AVJ48922.1"/>
    <property type="molecule type" value="Genomic_DNA"/>
</dbReference>
<protein>
    <submittedName>
        <fullName evidence="2">Uncharacterized protein</fullName>
    </submittedName>
</protein>
<name>A0A2P1CCE9_9CAUD</name>
<feature type="compositionally biased region" description="Low complexity" evidence="1">
    <location>
        <begin position="40"/>
        <end position="51"/>
    </location>
</feature>
<evidence type="ECO:0000313" key="3">
    <source>
        <dbReference type="Proteomes" id="UP000241488"/>
    </source>
</evidence>
<proteinExistence type="predicted"/>
<organism evidence="2 3">
    <name type="scientific">Klebsiella phage KP8</name>
    <dbReference type="NCBI Taxonomy" id="2099850"/>
    <lineage>
        <taxon>Viruses</taxon>
        <taxon>Duplodnaviria</taxon>
        <taxon>Heunggongvirae</taxon>
        <taxon>Uroviricota</taxon>
        <taxon>Caudoviricetes</taxon>
        <taxon>Schitoviridae</taxon>
        <taxon>Enquatrovirinae</taxon>
        <taxon>Kaypoctavirus</taxon>
        <taxon>Kaypoctavirus KP8</taxon>
    </lineage>
</organism>
<dbReference type="GeneID" id="55607642"/>
<dbReference type="Proteomes" id="UP000241488">
    <property type="component" value="Segment"/>
</dbReference>
<reference evidence="3" key="1">
    <citation type="submission" date="2018-02" db="EMBL/GenBank/DDBJ databases">
        <title>Complete genome of Klebsiella pneumoniae Podoviridae bacteriophage KP8.</title>
        <authorList>
            <person name="Bokovaya O."/>
            <person name="Tikunov A."/>
            <person name="Morozova V."/>
        </authorList>
    </citation>
    <scope>NUCLEOTIDE SEQUENCE [LARGE SCALE GENOMIC DNA]</scope>
</reference>
<evidence type="ECO:0000313" key="2">
    <source>
        <dbReference type="EMBL" id="AVJ48922.1"/>
    </source>
</evidence>
<accession>A0A2P1CCE9</accession>
<feature type="region of interest" description="Disordered" evidence="1">
    <location>
        <begin position="22"/>
        <end position="64"/>
    </location>
</feature>
<feature type="compositionally biased region" description="Polar residues" evidence="1">
    <location>
        <begin position="26"/>
        <end position="39"/>
    </location>
</feature>
<sequence>MRKSLIMGTKEDVLKSTRLRNKNEQSNRYTKQANTMAVHNTSNTVSPNSNSKRTIVTFNHPCIS</sequence>
<evidence type="ECO:0000256" key="1">
    <source>
        <dbReference type="SAM" id="MobiDB-lite"/>
    </source>
</evidence>
<dbReference type="KEGG" id="vg:55607642"/>
<dbReference type="RefSeq" id="YP_009837452.1">
    <property type="nucleotide sequence ID" value="NC_048700.1"/>
</dbReference>